<dbReference type="GO" id="GO:0008418">
    <property type="term" value="F:protein-N-terminal asparagine amidohydrolase activity"/>
    <property type="evidence" value="ECO:0007669"/>
    <property type="project" value="InterPro"/>
</dbReference>
<evidence type="ECO:0000256" key="1">
    <source>
        <dbReference type="SAM" id="MobiDB-lite"/>
    </source>
</evidence>
<dbReference type="RefSeq" id="XP_014655735.1">
    <property type="nucleotide sequence ID" value="XM_014800249.1"/>
</dbReference>
<accession>A0A081CHB1</accession>
<dbReference type="PROSITE" id="PS50263">
    <property type="entry name" value="CN_HYDROLASE"/>
    <property type="match status" value="1"/>
</dbReference>
<feature type="region of interest" description="Disordered" evidence="1">
    <location>
        <begin position="1"/>
        <end position="29"/>
    </location>
</feature>
<keyword evidence="3" id="KW-0378">Hydrolase</keyword>
<dbReference type="SUPFAM" id="SSF56317">
    <property type="entry name" value="Carbon-nitrogen hydrolase"/>
    <property type="match status" value="1"/>
</dbReference>
<reference evidence="4" key="1">
    <citation type="journal article" date="2014" name="Genome Announc.">
        <title>Draft Genome Sequence of the Yeast Pseudozyma antarctica Type Strain JCM10317, a Producer of the Glycolipid Biosurfactants, Mannosylerythritol Lipids.</title>
        <authorList>
            <person name="Saika A."/>
            <person name="Koike H."/>
            <person name="Hori T."/>
            <person name="Fukuoka T."/>
            <person name="Sato S."/>
            <person name="Habe H."/>
            <person name="Kitamoto D."/>
            <person name="Morita T."/>
        </authorList>
    </citation>
    <scope>NUCLEOTIDE SEQUENCE [LARGE SCALE GENOMIC DNA]</scope>
    <source>
        <strain evidence="4">JCM 10317</strain>
    </source>
</reference>
<evidence type="ECO:0000259" key="2">
    <source>
        <dbReference type="PROSITE" id="PS50263"/>
    </source>
</evidence>
<dbReference type="GO" id="GO:0030163">
    <property type="term" value="P:protein catabolic process"/>
    <property type="evidence" value="ECO:0007669"/>
    <property type="project" value="TreeGrafter"/>
</dbReference>
<dbReference type="GeneID" id="26305159"/>
<dbReference type="InterPro" id="IPR039703">
    <property type="entry name" value="Nta1"/>
</dbReference>
<dbReference type="Pfam" id="PF00795">
    <property type="entry name" value="CN_hydrolase"/>
    <property type="match status" value="1"/>
</dbReference>
<dbReference type="HOGENOM" id="CLU_009854_1_0_1"/>
<dbReference type="PANTHER" id="PTHR11750:SF26">
    <property type="entry name" value="PROTEIN N-TERMINAL AMIDASE"/>
    <property type="match status" value="1"/>
</dbReference>
<protein>
    <submittedName>
        <fullName evidence="3">Protein N-terminal asparagine amidohydrolase</fullName>
    </submittedName>
</protein>
<organism evidence="3 4">
    <name type="scientific">Pseudozyma antarctica</name>
    <name type="common">Yeast</name>
    <name type="synonym">Candida antarctica</name>
    <dbReference type="NCBI Taxonomy" id="84753"/>
    <lineage>
        <taxon>Eukaryota</taxon>
        <taxon>Fungi</taxon>
        <taxon>Dikarya</taxon>
        <taxon>Basidiomycota</taxon>
        <taxon>Ustilaginomycotina</taxon>
        <taxon>Ustilaginomycetes</taxon>
        <taxon>Ustilaginales</taxon>
        <taxon>Ustilaginaceae</taxon>
        <taxon>Moesziomyces</taxon>
    </lineage>
</organism>
<feature type="compositionally biased region" description="Basic and acidic residues" evidence="1">
    <location>
        <begin position="9"/>
        <end position="23"/>
    </location>
</feature>
<feature type="domain" description="CN hydrolase" evidence="2">
    <location>
        <begin position="88"/>
        <end position="453"/>
    </location>
</feature>
<dbReference type="InterPro" id="IPR036526">
    <property type="entry name" value="C-N_Hydrolase_sf"/>
</dbReference>
<name>A0A081CHB1_PSEA2</name>
<evidence type="ECO:0000313" key="3">
    <source>
        <dbReference type="EMBL" id="GAK66057.1"/>
    </source>
</evidence>
<dbReference type="Proteomes" id="UP000053758">
    <property type="component" value="Unassembled WGS sequence"/>
</dbReference>
<keyword evidence="4" id="KW-1185">Reference proteome</keyword>
<proteinExistence type="predicted"/>
<evidence type="ECO:0000313" key="4">
    <source>
        <dbReference type="Proteomes" id="UP000053758"/>
    </source>
</evidence>
<sequence length="453" mass="49155">MRSSDLDPEDPRDASGFPPDHHFSQRCSTPEGRRASVKILRLACFKIARGSAQPNPASIGSALAAATRGPRSCRACMSTCAGLEKRPGRIACIQLDSKHADVARNVDTALRLAAGLIADRFADPVDLVVLPELALTGYVFESREELDPLLEDASTFSAPRPISRPAPSSDVSAFISACRSSCVGSDHPSLNLAAHVAQQLQCHVVIGFPERGSSDHDQAIRAAAAGATAVSAPFDARPIEHRAEPRAIDDRAAYNSAALIAPDGSLLHVFRKHFLFETDEKWAVQGSGFQALHLPALGTVCVAICMDLNPFRFTAPFEDYELASFCVEHDVDLLVMPMAWLAPSDERHQLESDQAAAPLQPSLSTINYWALRCKPFFQPPKPSVSPSVPLSELGEVRLHKQRYLITANRVGRERDSIFGGSSCVLQMKPHERPLLIECLNSAEEACLVTTLPR</sequence>
<dbReference type="GO" id="GO:0070773">
    <property type="term" value="F:protein-N-terminal glutamine amidohydrolase activity"/>
    <property type="evidence" value="ECO:0007669"/>
    <property type="project" value="InterPro"/>
</dbReference>
<gene>
    <name evidence="3" type="ORF">PAN0_011d4279</name>
</gene>
<dbReference type="PANTHER" id="PTHR11750">
    <property type="entry name" value="PROTEIN N-TERMINAL AMIDASE"/>
    <property type="match status" value="1"/>
</dbReference>
<dbReference type="AlphaFoldDB" id="A0A081CHB1"/>
<dbReference type="Gene3D" id="3.60.110.10">
    <property type="entry name" value="Carbon-nitrogen hydrolase"/>
    <property type="match status" value="1"/>
</dbReference>
<dbReference type="InterPro" id="IPR003010">
    <property type="entry name" value="C-N_Hydrolase"/>
</dbReference>
<dbReference type="EMBL" id="DF830078">
    <property type="protein sequence ID" value="GAK66057.1"/>
    <property type="molecule type" value="Genomic_DNA"/>
</dbReference>